<dbReference type="Gene3D" id="3.90.1150.10">
    <property type="entry name" value="Aspartate Aminotransferase, domain 1"/>
    <property type="match status" value="1"/>
</dbReference>
<dbReference type="Gene3D" id="3.40.640.10">
    <property type="entry name" value="Type I PLP-dependent aspartate aminotransferase-like (Major domain)"/>
    <property type="match status" value="1"/>
</dbReference>
<dbReference type="GO" id="GO:0016740">
    <property type="term" value="F:transferase activity"/>
    <property type="evidence" value="ECO:0007669"/>
    <property type="project" value="UniProtKB-KW"/>
</dbReference>
<evidence type="ECO:0000256" key="1">
    <source>
        <dbReference type="ARBA" id="ARBA00001933"/>
    </source>
</evidence>
<dbReference type="EMBL" id="LCWV01000001">
    <property type="protein sequence ID" value="PWI76858.1"/>
    <property type="molecule type" value="Genomic_DNA"/>
</dbReference>
<dbReference type="GO" id="GO:0009102">
    <property type="term" value="P:biotin biosynthetic process"/>
    <property type="evidence" value="ECO:0007669"/>
    <property type="project" value="TreeGrafter"/>
</dbReference>
<evidence type="ECO:0000256" key="3">
    <source>
        <dbReference type="ARBA" id="ARBA00022679"/>
    </source>
</evidence>
<dbReference type="PANTHER" id="PTHR13693:SF77">
    <property type="entry name" value="8-AMINO-7-OXONONANOATE SYNTHASE"/>
    <property type="match status" value="1"/>
</dbReference>
<reference evidence="8" key="1">
    <citation type="submission" date="2015-05" db="EMBL/GenBank/DDBJ databases">
        <authorList>
            <person name="Wang D.B."/>
            <person name="Wang M."/>
        </authorList>
    </citation>
    <scope>NUCLEOTIDE SEQUENCE</scope>
    <source>
        <strain evidence="8">36-1</strain>
    </source>
</reference>
<evidence type="ECO:0000313" key="7">
    <source>
        <dbReference type="EMBL" id="KAK4092161.1"/>
    </source>
</evidence>
<protein>
    <recommendedName>
        <fullName evidence="6">Aminotransferase class I/classII large domain-containing protein</fullName>
    </recommendedName>
</protein>
<organism evidence="8 9">
    <name type="scientific">Purpureocillium lilacinum</name>
    <name type="common">Paecilomyces lilacinus</name>
    <dbReference type="NCBI Taxonomy" id="33203"/>
    <lineage>
        <taxon>Eukaryota</taxon>
        <taxon>Fungi</taxon>
        <taxon>Dikarya</taxon>
        <taxon>Ascomycota</taxon>
        <taxon>Pezizomycotina</taxon>
        <taxon>Sordariomycetes</taxon>
        <taxon>Hypocreomycetidae</taxon>
        <taxon>Hypocreales</taxon>
        <taxon>Ophiocordycipitaceae</taxon>
        <taxon>Purpureocillium</taxon>
    </lineage>
</organism>
<accession>A0A2U3EQS8</accession>
<evidence type="ECO:0000313" key="8">
    <source>
        <dbReference type="EMBL" id="PWI76858.1"/>
    </source>
</evidence>
<dbReference type="Proteomes" id="UP000245956">
    <property type="component" value="Unassembled WGS sequence"/>
</dbReference>
<reference evidence="7" key="3">
    <citation type="submission" date="2023-11" db="EMBL/GenBank/DDBJ databases">
        <authorList>
            <person name="Beijen E."/>
            <person name="Ohm R.A."/>
        </authorList>
    </citation>
    <scope>NUCLEOTIDE SEQUENCE</scope>
    <source>
        <strain evidence="7">CBS 150709</strain>
    </source>
</reference>
<evidence type="ECO:0000256" key="4">
    <source>
        <dbReference type="ARBA" id="ARBA00022898"/>
    </source>
</evidence>
<dbReference type="EMBL" id="JAWRVI010000009">
    <property type="protein sequence ID" value="KAK4092161.1"/>
    <property type="molecule type" value="Genomic_DNA"/>
</dbReference>
<dbReference type="SUPFAM" id="SSF53383">
    <property type="entry name" value="PLP-dependent transferases"/>
    <property type="match status" value="1"/>
</dbReference>
<evidence type="ECO:0000256" key="2">
    <source>
        <dbReference type="ARBA" id="ARBA00010008"/>
    </source>
</evidence>
<keyword evidence="4" id="KW-0663">Pyridoxal phosphate</keyword>
<dbReference type="PANTHER" id="PTHR13693">
    <property type="entry name" value="CLASS II AMINOTRANSFERASE/8-AMINO-7-OXONONANOATE SYNTHASE"/>
    <property type="match status" value="1"/>
</dbReference>
<feature type="region of interest" description="Disordered" evidence="5">
    <location>
        <begin position="520"/>
        <end position="540"/>
    </location>
</feature>
<reference evidence="7 10" key="4">
    <citation type="journal article" date="2024" name="Microbiol. Resour. Announc.">
        <title>Genome annotations for the ascomycete fungi Trichoderma harzianum, Trichoderma aggressivum, and Purpureocillium lilacinum.</title>
        <authorList>
            <person name="Beijen E.P.W."/>
            <person name="Ohm R.A."/>
        </authorList>
    </citation>
    <scope>NUCLEOTIDE SEQUENCE [LARGE SCALE GENOMIC DNA]</scope>
    <source>
        <strain evidence="7 10">CBS 150709</strain>
    </source>
</reference>
<dbReference type="AlphaFoldDB" id="A0A2U3EQS8"/>
<comment type="caution">
    <text evidence="8">The sequence shown here is derived from an EMBL/GenBank/DDBJ whole genome shotgun (WGS) entry which is preliminary data.</text>
</comment>
<dbReference type="InterPro" id="IPR015421">
    <property type="entry name" value="PyrdxlP-dep_Trfase_major"/>
</dbReference>
<dbReference type="Proteomes" id="UP001287286">
    <property type="component" value="Unassembled WGS sequence"/>
</dbReference>
<evidence type="ECO:0000256" key="5">
    <source>
        <dbReference type="SAM" id="MobiDB-lite"/>
    </source>
</evidence>
<evidence type="ECO:0000313" key="10">
    <source>
        <dbReference type="Proteomes" id="UP001287286"/>
    </source>
</evidence>
<comment type="cofactor">
    <cofactor evidence="1">
        <name>pyridoxal 5'-phosphate</name>
        <dbReference type="ChEBI" id="CHEBI:597326"/>
    </cofactor>
</comment>
<evidence type="ECO:0000259" key="6">
    <source>
        <dbReference type="Pfam" id="PF00155"/>
    </source>
</evidence>
<dbReference type="Pfam" id="PF00155">
    <property type="entry name" value="Aminotran_1_2"/>
    <property type="match status" value="1"/>
</dbReference>
<evidence type="ECO:0000313" key="9">
    <source>
        <dbReference type="Proteomes" id="UP000245956"/>
    </source>
</evidence>
<feature type="compositionally biased region" description="Polar residues" evidence="5">
    <location>
        <begin position="523"/>
        <end position="538"/>
    </location>
</feature>
<dbReference type="InterPro" id="IPR050087">
    <property type="entry name" value="AON_synthase_class-II"/>
</dbReference>
<keyword evidence="10" id="KW-1185">Reference proteome</keyword>
<proteinExistence type="inferred from homology"/>
<sequence>MYAGQDLSQIQKWVASQKLKAPTMKNAPLFYRNLEAALDERRAGHNLVTLHRFEHKVDFSSNDFLSLATSGLLREAFLEELDRNPDFEVGSTGSRISDGNNAYLEDLERQIADFHGAEGSLIVGSGYDANCAIFSAVPRPGDVIVYDELIHASVHDGMKASLATNQIPFKHNSADSLRETLIALKEAQPLIRQGTRCVLIGVEAVYSMDGDVTPLAEIVEVVRDIFPNGNAQIIIDEAHSTGLVGENGRGLVSALGLEKEIAIRLHTYGKGLGTTGAAILANSTVLNTLINFARPVIYTTAPSFPMLAAIRAAYNLMETGQTQKLQARVQHLVRHFCETIEADTDWQDAVDTGICSIPVSEDIEARPFVTQFLPVWTRQGQNYFLTMHLHGDGFTAIPIDPPVVPRGTGRVRLVIHAGNTEKEVEGLAASICRWAREMLDIQQSKTPGNEIPSAMRKVYGLAQAANVQKMDLSQLAANPFDSSKIAKVQKRQIDESPWPDPIGLDAWRWTGPHGTIRTPSLIHASSPNTKVSAENDPQNGIFGFCQRNANRGGRRIPHRNPRRV</sequence>
<keyword evidence="3" id="KW-0808">Transferase</keyword>
<name>A0A2U3EQS8_PURLI</name>
<reference evidence="8 9" key="2">
    <citation type="journal article" date="2016" name="Front. Microbiol.">
        <title>Genome and transcriptome sequences reveal the specific parasitism of the nematophagous Purpureocillium lilacinum 36-1.</title>
        <authorList>
            <person name="Xie J."/>
            <person name="Li S."/>
            <person name="Mo C."/>
            <person name="Xiao X."/>
            <person name="Peng D."/>
            <person name="Wang G."/>
            <person name="Xiao Y."/>
        </authorList>
    </citation>
    <scope>NUCLEOTIDE SEQUENCE [LARGE SCALE GENOMIC DNA]</scope>
    <source>
        <strain evidence="8 9">36-1</strain>
    </source>
</reference>
<dbReference type="InterPro" id="IPR015422">
    <property type="entry name" value="PyrdxlP-dep_Trfase_small"/>
</dbReference>
<dbReference type="InterPro" id="IPR004839">
    <property type="entry name" value="Aminotransferase_I/II_large"/>
</dbReference>
<gene>
    <name evidence="8" type="ORF">PCL_04052</name>
    <name evidence="7" type="ORF">Purlil1_3414</name>
</gene>
<comment type="similarity">
    <text evidence="2">Belongs to the class-II pyridoxal-phosphate-dependent aminotransferase family. BioF subfamily.</text>
</comment>
<dbReference type="GO" id="GO:0030170">
    <property type="term" value="F:pyridoxal phosphate binding"/>
    <property type="evidence" value="ECO:0007669"/>
    <property type="project" value="InterPro"/>
</dbReference>
<dbReference type="InterPro" id="IPR015424">
    <property type="entry name" value="PyrdxlP-dep_Trfase"/>
</dbReference>
<feature type="domain" description="Aminotransferase class I/classII large" evidence="6">
    <location>
        <begin position="55"/>
        <end position="431"/>
    </location>
</feature>